<evidence type="ECO:0000259" key="3">
    <source>
        <dbReference type="PROSITE" id="PS50977"/>
    </source>
</evidence>
<dbReference type="PROSITE" id="PS50977">
    <property type="entry name" value="HTH_TETR_2"/>
    <property type="match status" value="1"/>
</dbReference>
<dbReference type="InterPro" id="IPR009057">
    <property type="entry name" value="Homeodomain-like_sf"/>
</dbReference>
<keyword evidence="1 2" id="KW-0238">DNA-binding</keyword>
<protein>
    <submittedName>
        <fullName evidence="4">AcrR family transcriptional regulator</fullName>
    </submittedName>
</protein>
<dbReference type="Proteomes" id="UP000521922">
    <property type="component" value="Unassembled WGS sequence"/>
</dbReference>
<evidence type="ECO:0000313" key="4">
    <source>
        <dbReference type="EMBL" id="NYD23374.1"/>
    </source>
</evidence>
<name>A0A7Y9DMJ7_9ACTN</name>
<gene>
    <name evidence="4" type="ORF">BJ968_002914</name>
</gene>
<proteinExistence type="predicted"/>
<evidence type="ECO:0000256" key="1">
    <source>
        <dbReference type="ARBA" id="ARBA00023125"/>
    </source>
</evidence>
<dbReference type="SUPFAM" id="SSF48498">
    <property type="entry name" value="Tetracyclin repressor-like, C-terminal domain"/>
    <property type="match status" value="1"/>
</dbReference>
<dbReference type="RefSeq" id="WP_179753057.1">
    <property type="nucleotide sequence ID" value="NZ_BAAAGN010000010.1"/>
</dbReference>
<sequence>MPETTSRRDDTRARIVGAAAHLLHEHGPSAVTTRGVAESAGVQAPTIYRLFGDKDGLLEAVAEHVLHTHVTAKAGVVAAATAHDVDPVEDLRAGWRTHVEFGLAHPALFRFLNDPERAARSPAVEAGLEVLDARVHRLAATGRLRVGERRAVDLLRAAGVGTVTTLLTSPPADRDPGLAEDMLDAVLRQVLTDATDESDETGASPGDVSHAVALRAAAPHLHALSDAERALLTEWLDRVAARPGRAAP</sequence>
<dbReference type="Pfam" id="PF00440">
    <property type="entry name" value="TetR_N"/>
    <property type="match status" value="1"/>
</dbReference>
<reference evidence="4 5" key="1">
    <citation type="submission" date="2020-07" db="EMBL/GenBank/DDBJ databases">
        <title>Sequencing the genomes of 1000 actinobacteria strains.</title>
        <authorList>
            <person name="Klenk H.-P."/>
        </authorList>
    </citation>
    <scope>NUCLEOTIDE SEQUENCE [LARGE SCALE GENOMIC DNA]</scope>
    <source>
        <strain evidence="4 5">DSM 7487</strain>
    </source>
</reference>
<dbReference type="Gene3D" id="1.10.357.10">
    <property type="entry name" value="Tetracycline Repressor, domain 2"/>
    <property type="match status" value="1"/>
</dbReference>
<dbReference type="InterPro" id="IPR036271">
    <property type="entry name" value="Tet_transcr_reg_TetR-rel_C_sf"/>
</dbReference>
<evidence type="ECO:0000256" key="2">
    <source>
        <dbReference type="PROSITE-ProRule" id="PRU00335"/>
    </source>
</evidence>
<dbReference type="AlphaFoldDB" id="A0A7Y9DMJ7"/>
<accession>A0A7Y9DMJ7</accession>
<evidence type="ECO:0000313" key="5">
    <source>
        <dbReference type="Proteomes" id="UP000521922"/>
    </source>
</evidence>
<dbReference type="InterPro" id="IPR050109">
    <property type="entry name" value="HTH-type_TetR-like_transc_reg"/>
</dbReference>
<dbReference type="GO" id="GO:0003700">
    <property type="term" value="F:DNA-binding transcription factor activity"/>
    <property type="evidence" value="ECO:0007669"/>
    <property type="project" value="TreeGrafter"/>
</dbReference>
<feature type="DNA-binding region" description="H-T-H motif" evidence="2">
    <location>
        <begin position="32"/>
        <end position="51"/>
    </location>
</feature>
<organism evidence="4 5">
    <name type="scientific">Kineococcus aurantiacus</name>
    <dbReference type="NCBI Taxonomy" id="37633"/>
    <lineage>
        <taxon>Bacteria</taxon>
        <taxon>Bacillati</taxon>
        <taxon>Actinomycetota</taxon>
        <taxon>Actinomycetes</taxon>
        <taxon>Kineosporiales</taxon>
        <taxon>Kineosporiaceae</taxon>
        <taxon>Kineococcus</taxon>
    </lineage>
</organism>
<dbReference type="PANTHER" id="PTHR30055:SF209">
    <property type="entry name" value="POSSIBLE TRANSCRIPTIONAL REGULATORY PROTEIN (PROBABLY TETR-FAMILY)"/>
    <property type="match status" value="1"/>
</dbReference>
<dbReference type="EMBL" id="JACCBB010000001">
    <property type="protein sequence ID" value="NYD23374.1"/>
    <property type="molecule type" value="Genomic_DNA"/>
</dbReference>
<dbReference type="InterPro" id="IPR001647">
    <property type="entry name" value="HTH_TetR"/>
</dbReference>
<keyword evidence="5" id="KW-1185">Reference proteome</keyword>
<dbReference type="SUPFAM" id="SSF46689">
    <property type="entry name" value="Homeodomain-like"/>
    <property type="match status" value="1"/>
</dbReference>
<comment type="caution">
    <text evidence="4">The sequence shown here is derived from an EMBL/GenBank/DDBJ whole genome shotgun (WGS) entry which is preliminary data.</text>
</comment>
<dbReference type="GO" id="GO:0000976">
    <property type="term" value="F:transcription cis-regulatory region binding"/>
    <property type="evidence" value="ECO:0007669"/>
    <property type="project" value="TreeGrafter"/>
</dbReference>
<dbReference type="PANTHER" id="PTHR30055">
    <property type="entry name" value="HTH-TYPE TRANSCRIPTIONAL REGULATOR RUTR"/>
    <property type="match status" value="1"/>
</dbReference>
<feature type="domain" description="HTH tetR-type" evidence="3">
    <location>
        <begin position="9"/>
        <end position="69"/>
    </location>
</feature>
<dbReference type="PRINTS" id="PR00455">
    <property type="entry name" value="HTHTETR"/>
</dbReference>